<evidence type="ECO:0000313" key="1">
    <source>
        <dbReference type="EMBL" id="GMN26559.1"/>
    </source>
</evidence>
<proteinExistence type="predicted"/>
<evidence type="ECO:0000313" key="2">
    <source>
        <dbReference type="Proteomes" id="UP001187192"/>
    </source>
</evidence>
<reference evidence="1" key="1">
    <citation type="submission" date="2023-07" db="EMBL/GenBank/DDBJ databases">
        <title>draft genome sequence of fig (Ficus carica).</title>
        <authorList>
            <person name="Takahashi T."/>
            <person name="Nishimura K."/>
        </authorList>
    </citation>
    <scope>NUCLEOTIDE SEQUENCE</scope>
</reference>
<keyword evidence="2" id="KW-1185">Reference proteome</keyword>
<dbReference type="EMBL" id="BTGU01008270">
    <property type="protein sequence ID" value="GMN26559.1"/>
    <property type="molecule type" value="Genomic_DNA"/>
</dbReference>
<gene>
    <name evidence="1" type="ORF">TIFTF001_050425</name>
</gene>
<organism evidence="1 2">
    <name type="scientific">Ficus carica</name>
    <name type="common">Common fig</name>
    <dbReference type="NCBI Taxonomy" id="3494"/>
    <lineage>
        <taxon>Eukaryota</taxon>
        <taxon>Viridiplantae</taxon>
        <taxon>Streptophyta</taxon>
        <taxon>Embryophyta</taxon>
        <taxon>Tracheophyta</taxon>
        <taxon>Spermatophyta</taxon>
        <taxon>Magnoliopsida</taxon>
        <taxon>eudicotyledons</taxon>
        <taxon>Gunneridae</taxon>
        <taxon>Pentapetalae</taxon>
        <taxon>rosids</taxon>
        <taxon>fabids</taxon>
        <taxon>Rosales</taxon>
        <taxon>Moraceae</taxon>
        <taxon>Ficeae</taxon>
        <taxon>Ficus</taxon>
    </lineage>
</organism>
<sequence length="63" mass="7152">MKEITTVTYRDRRGIFENHDGLQGRPSWSPWETTTVSLGDRRGLSPVVVLHATTVSPGEWPSW</sequence>
<accession>A0AA88D4F2</accession>
<dbReference type="Proteomes" id="UP001187192">
    <property type="component" value="Unassembled WGS sequence"/>
</dbReference>
<dbReference type="AlphaFoldDB" id="A0AA88D4F2"/>
<protein>
    <submittedName>
        <fullName evidence="1">Uncharacterized protein</fullName>
    </submittedName>
</protein>
<comment type="caution">
    <text evidence="1">The sequence shown here is derived from an EMBL/GenBank/DDBJ whole genome shotgun (WGS) entry which is preliminary data.</text>
</comment>
<name>A0AA88D4F2_FICCA</name>